<keyword evidence="3 5" id="KW-0863">Zinc-finger</keyword>
<feature type="compositionally biased region" description="Basic and acidic residues" evidence="6">
    <location>
        <begin position="164"/>
        <end position="176"/>
    </location>
</feature>
<evidence type="ECO:0000259" key="7">
    <source>
        <dbReference type="PROSITE" id="PS50157"/>
    </source>
</evidence>
<proteinExistence type="predicted"/>
<dbReference type="FunFam" id="3.30.160.60:FF:000340">
    <property type="entry name" value="zinc finger protein 473 isoform X1"/>
    <property type="match status" value="1"/>
</dbReference>
<evidence type="ECO:0000256" key="3">
    <source>
        <dbReference type="ARBA" id="ARBA00022771"/>
    </source>
</evidence>
<evidence type="ECO:0000256" key="6">
    <source>
        <dbReference type="SAM" id="MobiDB-lite"/>
    </source>
</evidence>
<dbReference type="Proteomes" id="UP001153269">
    <property type="component" value="Unassembled WGS sequence"/>
</dbReference>
<evidence type="ECO:0000256" key="4">
    <source>
        <dbReference type="ARBA" id="ARBA00022833"/>
    </source>
</evidence>
<organism evidence="8 9">
    <name type="scientific">Pleuronectes platessa</name>
    <name type="common">European plaice</name>
    <dbReference type="NCBI Taxonomy" id="8262"/>
    <lineage>
        <taxon>Eukaryota</taxon>
        <taxon>Metazoa</taxon>
        <taxon>Chordata</taxon>
        <taxon>Craniata</taxon>
        <taxon>Vertebrata</taxon>
        <taxon>Euteleostomi</taxon>
        <taxon>Actinopterygii</taxon>
        <taxon>Neopterygii</taxon>
        <taxon>Teleostei</taxon>
        <taxon>Neoteleostei</taxon>
        <taxon>Acanthomorphata</taxon>
        <taxon>Carangaria</taxon>
        <taxon>Pleuronectiformes</taxon>
        <taxon>Pleuronectoidei</taxon>
        <taxon>Pleuronectidae</taxon>
        <taxon>Pleuronectes</taxon>
    </lineage>
</organism>
<dbReference type="Gene3D" id="3.30.160.60">
    <property type="entry name" value="Classic Zinc Finger"/>
    <property type="match status" value="1"/>
</dbReference>
<dbReference type="GO" id="GO:0005634">
    <property type="term" value="C:nucleus"/>
    <property type="evidence" value="ECO:0007669"/>
    <property type="project" value="UniProtKB-ARBA"/>
</dbReference>
<feature type="region of interest" description="Disordered" evidence="6">
    <location>
        <begin position="133"/>
        <end position="187"/>
    </location>
</feature>
<feature type="compositionally biased region" description="Acidic residues" evidence="6">
    <location>
        <begin position="147"/>
        <end position="163"/>
    </location>
</feature>
<evidence type="ECO:0000256" key="1">
    <source>
        <dbReference type="ARBA" id="ARBA00022723"/>
    </source>
</evidence>
<dbReference type="AlphaFoldDB" id="A0A9N7U1B7"/>
<name>A0A9N7U1B7_PLEPL</name>
<dbReference type="InterPro" id="IPR013087">
    <property type="entry name" value="Znf_C2H2_type"/>
</dbReference>
<feature type="domain" description="C2H2-type" evidence="7">
    <location>
        <begin position="193"/>
        <end position="220"/>
    </location>
</feature>
<keyword evidence="1" id="KW-0479">Metal-binding</keyword>
<gene>
    <name evidence="8" type="ORF">PLEPLA_LOCUS9384</name>
</gene>
<protein>
    <recommendedName>
        <fullName evidence="7">C2H2-type domain-containing protein</fullName>
    </recommendedName>
</protein>
<reference evidence="8" key="1">
    <citation type="submission" date="2020-03" db="EMBL/GenBank/DDBJ databases">
        <authorList>
            <person name="Weist P."/>
        </authorList>
    </citation>
    <scope>NUCLEOTIDE SEQUENCE</scope>
</reference>
<comment type="caution">
    <text evidence="8">The sequence shown here is derived from an EMBL/GenBank/DDBJ whole genome shotgun (WGS) entry which is preliminary data.</text>
</comment>
<dbReference type="InterPro" id="IPR036236">
    <property type="entry name" value="Znf_C2H2_sf"/>
</dbReference>
<keyword evidence="2" id="KW-0677">Repeat</keyword>
<dbReference type="PROSITE" id="PS00028">
    <property type="entry name" value="ZINC_FINGER_C2H2_1"/>
    <property type="match status" value="1"/>
</dbReference>
<keyword evidence="9" id="KW-1185">Reference proteome</keyword>
<evidence type="ECO:0000313" key="9">
    <source>
        <dbReference type="Proteomes" id="UP001153269"/>
    </source>
</evidence>
<dbReference type="SMART" id="SM00355">
    <property type="entry name" value="ZnF_C2H2"/>
    <property type="match status" value="1"/>
</dbReference>
<evidence type="ECO:0000256" key="5">
    <source>
        <dbReference type="PROSITE-ProRule" id="PRU00042"/>
    </source>
</evidence>
<evidence type="ECO:0000313" key="8">
    <source>
        <dbReference type="EMBL" id="CAB1421498.1"/>
    </source>
</evidence>
<sequence length="225" mass="24585">MAEPLKSGPCFLSDSFTVGRVYTLDGYMSGDRITSTPTRGSPPRDPGAADLSEMETLRIFVNQRLAAVVEDIVAVFGRTLARYREQIDRQQQQLDGLKSEEGAWIWAADPQCAPSWIKACPDQQLGQLVQTDGAEEGPRASGPLIECEAEGGEAGDGASDSDTEDSKEYRRPEESTGQRSPQQQDEVSLPPLFSCHVCGQSFGRRATLVQHVRSHTGEKPFSCSY</sequence>
<accession>A0A9N7U1B7</accession>
<evidence type="ECO:0000256" key="2">
    <source>
        <dbReference type="ARBA" id="ARBA00022737"/>
    </source>
</evidence>
<dbReference type="PROSITE" id="PS50157">
    <property type="entry name" value="ZINC_FINGER_C2H2_2"/>
    <property type="match status" value="1"/>
</dbReference>
<dbReference type="EMBL" id="CADEAL010000526">
    <property type="protein sequence ID" value="CAB1421498.1"/>
    <property type="molecule type" value="Genomic_DNA"/>
</dbReference>
<feature type="compositionally biased region" description="Polar residues" evidence="6">
    <location>
        <begin position="177"/>
        <end position="186"/>
    </location>
</feature>
<keyword evidence="4" id="KW-0862">Zinc</keyword>
<dbReference type="SUPFAM" id="SSF57667">
    <property type="entry name" value="beta-beta-alpha zinc fingers"/>
    <property type="match status" value="1"/>
</dbReference>
<dbReference type="GO" id="GO:0008270">
    <property type="term" value="F:zinc ion binding"/>
    <property type="evidence" value="ECO:0007669"/>
    <property type="project" value="UniProtKB-KW"/>
</dbReference>